<keyword evidence="5 8" id="KW-0812">Transmembrane</keyword>
<keyword evidence="7 8" id="KW-0472">Membrane</keyword>
<evidence type="ECO:0000256" key="1">
    <source>
        <dbReference type="ARBA" id="ARBA00004651"/>
    </source>
</evidence>
<comment type="similarity">
    <text evidence="2">Belongs to the autoinducer-2 exporter (AI-2E) (TC 2.A.86) family.</text>
</comment>
<dbReference type="PANTHER" id="PTHR21716:SF53">
    <property type="entry name" value="PERMEASE PERM-RELATED"/>
    <property type="match status" value="1"/>
</dbReference>
<dbReference type="InterPro" id="IPR002549">
    <property type="entry name" value="AI-2E-like"/>
</dbReference>
<dbReference type="OrthoDB" id="9793390at2"/>
<dbReference type="STRING" id="118967.SAMN02745191_0193"/>
<proteinExistence type="inferred from homology"/>
<protein>
    <submittedName>
        <fullName evidence="9">Predicted PurR-regulated permease PerM</fullName>
    </submittedName>
</protein>
<feature type="transmembrane region" description="Helical" evidence="8">
    <location>
        <begin position="312"/>
        <end position="331"/>
    </location>
</feature>
<dbReference type="GO" id="GO:0005886">
    <property type="term" value="C:plasma membrane"/>
    <property type="evidence" value="ECO:0007669"/>
    <property type="project" value="UniProtKB-SubCell"/>
</dbReference>
<evidence type="ECO:0000256" key="4">
    <source>
        <dbReference type="ARBA" id="ARBA00022475"/>
    </source>
</evidence>
<dbReference type="GO" id="GO:0055085">
    <property type="term" value="P:transmembrane transport"/>
    <property type="evidence" value="ECO:0007669"/>
    <property type="project" value="TreeGrafter"/>
</dbReference>
<name>A0A1T4JZK8_9FIRM</name>
<evidence type="ECO:0000313" key="9">
    <source>
        <dbReference type="EMBL" id="SJZ35568.1"/>
    </source>
</evidence>
<dbReference type="PANTHER" id="PTHR21716">
    <property type="entry name" value="TRANSMEMBRANE PROTEIN"/>
    <property type="match status" value="1"/>
</dbReference>
<sequence>MNINKDEMKKIKPYLYLATYTVLLIFAIIAIPNFLSFLKRLVQLFMPLLYAIGIAFVLNIPLRIFEKYLKKWIKEKSWFHNKIRGISVTLTLIFAAAVLYILFSIVAPQIGSSLQLLLQNGTNYIMSILNNFNKVLEFFNLEQLNINLDSNSINQFITQMGWNWETIVKNMGDWAIGTGTSIINNALAFTTELANWFTGFMLSLYLLSSKEKFIRQSRKIIVSIFGYKWSLKIFEVGAKSNRIFNSFISGQLVEACILGTIYFIVLNLLNFPFAMLISCVIAITSIVPMFGAMFGMAFGCLLILAVRPLIDIVWFIIVFQAVQTFEGNVIYPRVVGNSVGLPGIWVLLSIIVLGSIWGLFGMLIAVPFTAVTYNLLSELVNYRLKKQKLLVTTDSVYPEDEQKIEE</sequence>
<accession>A0A1T4JZK8</accession>
<evidence type="ECO:0000256" key="7">
    <source>
        <dbReference type="ARBA" id="ARBA00023136"/>
    </source>
</evidence>
<feature type="transmembrane region" description="Helical" evidence="8">
    <location>
        <begin position="41"/>
        <end position="62"/>
    </location>
</feature>
<dbReference type="RefSeq" id="WP_078710654.1">
    <property type="nucleotide sequence ID" value="NZ_FUWY01000001.1"/>
</dbReference>
<evidence type="ECO:0000313" key="10">
    <source>
        <dbReference type="Proteomes" id="UP000243297"/>
    </source>
</evidence>
<keyword evidence="3" id="KW-0813">Transport</keyword>
<feature type="transmembrane region" description="Helical" evidence="8">
    <location>
        <begin position="83"/>
        <end position="107"/>
    </location>
</feature>
<gene>
    <name evidence="9" type="ORF">SAMN02745191_0193</name>
</gene>
<evidence type="ECO:0000256" key="8">
    <source>
        <dbReference type="SAM" id="Phobius"/>
    </source>
</evidence>
<keyword evidence="10" id="KW-1185">Reference proteome</keyword>
<keyword evidence="4" id="KW-1003">Cell membrane</keyword>
<dbReference type="EMBL" id="FUWY01000001">
    <property type="protein sequence ID" value="SJZ35568.1"/>
    <property type="molecule type" value="Genomic_DNA"/>
</dbReference>
<feature type="transmembrane region" description="Helical" evidence="8">
    <location>
        <begin position="14"/>
        <end position="35"/>
    </location>
</feature>
<evidence type="ECO:0000256" key="5">
    <source>
        <dbReference type="ARBA" id="ARBA00022692"/>
    </source>
</evidence>
<dbReference type="AlphaFoldDB" id="A0A1T4JZK8"/>
<dbReference type="Proteomes" id="UP000243297">
    <property type="component" value="Unassembled WGS sequence"/>
</dbReference>
<dbReference type="Pfam" id="PF01594">
    <property type="entry name" value="AI-2E_transport"/>
    <property type="match status" value="1"/>
</dbReference>
<comment type="subcellular location">
    <subcellularLocation>
        <location evidence="1">Cell membrane</location>
        <topology evidence="1">Multi-pass membrane protein</topology>
    </subcellularLocation>
</comment>
<feature type="transmembrane region" description="Helical" evidence="8">
    <location>
        <begin position="252"/>
        <end position="269"/>
    </location>
</feature>
<evidence type="ECO:0000256" key="3">
    <source>
        <dbReference type="ARBA" id="ARBA00022448"/>
    </source>
</evidence>
<reference evidence="10" key="1">
    <citation type="submission" date="2017-02" db="EMBL/GenBank/DDBJ databases">
        <authorList>
            <person name="Varghese N."/>
            <person name="Submissions S."/>
        </authorList>
    </citation>
    <scope>NUCLEOTIDE SEQUENCE [LARGE SCALE GENOMIC DNA]</scope>
    <source>
        <strain evidence="10">ATCC 25662</strain>
    </source>
</reference>
<feature type="transmembrane region" description="Helical" evidence="8">
    <location>
        <begin position="193"/>
        <end position="209"/>
    </location>
</feature>
<feature type="transmembrane region" description="Helical" evidence="8">
    <location>
        <begin position="343"/>
        <end position="376"/>
    </location>
</feature>
<evidence type="ECO:0000256" key="2">
    <source>
        <dbReference type="ARBA" id="ARBA00009773"/>
    </source>
</evidence>
<evidence type="ECO:0000256" key="6">
    <source>
        <dbReference type="ARBA" id="ARBA00022989"/>
    </source>
</evidence>
<feature type="transmembrane region" description="Helical" evidence="8">
    <location>
        <begin position="275"/>
        <end position="305"/>
    </location>
</feature>
<organism evidence="9 10">
    <name type="scientific">Anaerorhabdus furcosa</name>
    <dbReference type="NCBI Taxonomy" id="118967"/>
    <lineage>
        <taxon>Bacteria</taxon>
        <taxon>Bacillati</taxon>
        <taxon>Bacillota</taxon>
        <taxon>Erysipelotrichia</taxon>
        <taxon>Erysipelotrichales</taxon>
        <taxon>Erysipelotrichaceae</taxon>
        <taxon>Anaerorhabdus</taxon>
    </lineage>
</organism>
<keyword evidence="6 8" id="KW-1133">Transmembrane helix</keyword>